<dbReference type="InterPro" id="IPR001034">
    <property type="entry name" value="DeoR_HTH"/>
</dbReference>
<dbReference type="GeneID" id="91010523"/>
<comment type="caution">
    <text evidence="1">The sequence shown here is derived from an EMBL/GenBank/DDBJ whole genome shotgun (WGS) entry which is preliminary data.</text>
</comment>
<dbReference type="Pfam" id="PF00455">
    <property type="entry name" value="DeoRC"/>
    <property type="match status" value="1"/>
</dbReference>
<reference evidence="1 2" key="1">
    <citation type="submission" date="2016-06" db="EMBL/GenBank/DDBJ databases">
        <title>Genome sequence of halotolerant plant growth promoting strain of Halomonas elongata HEK1 isolated from salterns of Rann of Kutch, Gujarat, India.</title>
        <authorList>
            <person name="Gaba S."/>
            <person name="Singh R.N."/>
            <person name="Abrol S."/>
            <person name="Kaushik R."/>
            <person name="Saxena A.K."/>
        </authorList>
    </citation>
    <scope>NUCLEOTIDE SEQUENCE [LARGE SCALE GENOMIC DNA]</scope>
    <source>
        <strain evidence="1 2">HEK1</strain>
    </source>
</reference>
<organism evidence="1 2">
    <name type="scientific">Halomonas elongata</name>
    <dbReference type="NCBI Taxonomy" id="2746"/>
    <lineage>
        <taxon>Bacteria</taxon>
        <taxon>Pseudomonadati</taxon>
        <taxon>Pseudomonadota</taxon>
        <taxon>Gammaproteobacteria</taxon>
        <taxon>Oceanospirillales</taxon>
        <taxon>Halomonadaceae</taxon>
        <taxon>Halomonas</taxon>
    </lineage>
</organism>
<dbReference type="SMART" id="SM01134">
    <property type="entry name" value="DeoRC"/>
    <property type="match status" value="1"/>
</dbReference>
<evidence type="ECO:0000313" key="1">
    <source>
        <dbReference type="EMBL" id="OBX33742.1"/>
    </source>
</evidence>
<dbReference type="OMA" id="CFHFHEV"/>
<dbReference type="SUPFAM" id="SSF100950">
    <property type="entry name" value="NagB/RpiA/CoA transferase-like"/>
    <property type="match status" value="1"/>
</dbReference>
<protein>
    <submittedName>
        <fullName evidence="1">Deoxyribose operon repressor</fullName>
    </submittedName>
</protein>
<dbReference type="PATRIC" id="fig|2746.7.peg.2850"/>
<dbReference type="PROSITE" id="PS00894">
    <property type="entry name" value="HTH_DEOR_1"/>
    <property type="match status" value="1"/>
</dbReference>
<dbReference type="RefSeq" id="WP_013332912.1">
    <property type="nucleotide sequence ID" value="NZ_CP087224.1"/>
</dbReference>
<dbReference type="InterPro" id="IPR037171">
    <property type="entry name" value="NagB/RpiA_transferase-like"/>
</dbReference>
<dbReference type="Proteomes" id="UP000092504">
    <property type="component" value="Unassembled WGS sequence"/>
</dbReference>
<dbReference type="EMBL" id="MAJD01000002">
    <property type="protein sequence ID" value="OBX33742.1"/>
    <property type="molecule type" value="Genomic_DNA"/>
</dbReference>
<accession>A0A1B8NUR5</accession>
<dbReference type="PANTHER" id="PTHR30363">
    <property type="entry name" value="HTH-TYPE TRANSCRIPTIONAL REGULATOR SRLR-RELATED"/>
    <property type="match status" value="1"/>
</dbReference>
<name>A0A1B8NUR5_HALEL</name>
<dbReference type="SMART" id="SM00420">
    <property type="entry name" value="HTH_DEOR"/>
    <property type="match status" value="1"/>
</dbReference>
<dbReference type="PANTHER" id="PTHR30363:SF8">
    <property type="entry name" value="DEOXYRIBOSE OPERON REPRESSOR"/>
    <property type="match status" value="1"/>
</dbReference>
<dbReference type="AlphaFoldDB" id="A0A1B8NUR5"/>
<proteinExistence type="predicted"/>
<evidence type="ECO:0000313" key="2">
    <source>
        <dbReference type="Proteomes" id="UP000092504"/>
    </source>
</evidence>
<dbReference type="InterPro" id="IPR018356">
    <property type="entry name" value="Tscrpt_reg_HTH_DeoR_CS"/>
</dbReference>
<gene>
    <name evidence="1" type="primary">deoR</name>
    <name evidence="1" type="ORF">A8U91_02784</name>
</gene>
<dbReference type="Pfam" id="PF08220">
    <property type="entry name" value="HTH_DeoR"/>
    <property type="match status" value="1"/>
</dbReference>
<sequence length="240" mass="25952">MNERSTTRLRRLEASLAQGGSLRLAEAAALCDVSEMTIRRDLAASDGALVLVGGLLMRADDPRHAPAYDLAVQRDRHAEIKRRLCERAMATLEEGDTLFIDCGTTLMPMAAGLPSDLSLTVVTYALNVADAVSTRPGVRLWLLGGLYQDSSRSFEGDDMAATIARLGINKAFISAAGVHDKKGLSCFHFHEVAPKRAAIASAEHRVLVVDPSKHGLVRPARFAGLDEIDEVITEQESMEV</sequence>
<dbReference type="InterPro" id="IPR050313">
    <property type="entry name" value="Carb_Metab_HTH_regulators"/>
</dbReference>
<dbReference type="GO" id="GO:0003700">
    <property type="term" value="F:DNA-binding transcription factor activity"/>
    <property type="evidence" value="ECO:0007669"/>
    <property type="project" value="InterPro"/>
</dbReference>
<dbReference type="PROSITE" id="PS51000">
    <property type="entry name" value="HTH_DEOR_2"/>
    <property type="match status" value="1"/>
</dbReference>
<dbReference type="InterPro" id="IPR014036">
    <property type="entry name" value="DeoR-like_C"/>
</dbReference>